<dbReference type="PANTHER" id="PTHR23268:SF124">
    <property type="entry name" value="IG-LIKE DOMAIN-CONTAINING PROTEIN"/>
    <property type="match status" value="1"/>
</dbReference>
<evidence type="ECO:0000313" key="4">
    <source>
        <dbReference type="EMBL" id="KAG9336779.1"/>
    </source>
</evidence>
<sequence length="184" mass="20030">MTPFISFCFTGLAHGANVLQSPPSLLLRSGEAAELHCSHSISGYNTILWYRRSAGAGALELLGHLYHNNENPEPGMEKSITLKGDGKKSGTLTISNNTSADNNVVYFCAACKENPVILTPSILWGHTQSSAQMNCSHSLGATYFQMYWYKQRPPEGIQLIVFTSTASKPEFGNLGRAALLLFCL</sequence>
<dbReference type="PROSITE" id="PS50835">
    <property type="entry name" value="IG_LIKE"/>
    <property type="match status" value="1"/>
</dbReference>
<protein>
    <recommendedName>
        <fullName evidence="3">Ig-like domain-containing protein</fullName>
    </recommendedName>
</protein>
<evidence type="ECO:0000313" key="5">
    <source>
        <dbReference type="Proteomes" id="UP000824540"/>
    </source>
</evidence>
<gene>
    <name evidence="4" type="ORF">JZ751_003127</name>
</gene>
<dbReference type="SUPFAM" id="SSF48726">
    <property type="entry name" value="Immunoglobulin"/>
    <property type="match status" value="2"/>
</dbReference>
<organism evidence="4 5">
    <name type="scientific">Albula glossodonta</name>
    <name type="common">roundjaw bonefish</name>
    <dbReference type="NCBI Taxonomy" id="121402"/>
    <lineage>
        <taxon>Eukaryota</taxon>
        <taxon>Metazoa</taxon>
        <taxon>Chordata</taxon>
        <taxon>Craniata</taxon>
        <taxon>Vertebrata</taxon>
        <taxon>Euteleostomi</taxon>
        <taxon>Actinopterygii</taxon>
        <taxon>Neopterygii</taxon>
        <taxon>Teleostei</taxon>
        <taxon>Albuliformes</taxon>
        <taxon>Albulidae</taxon>
        <taxon>Albula</taxon>
    </lineage>
</organism>
<dbReference type="PANTHER" id="PTHR23268">
    <property type="entry name" value="T-CELL RECEPTOR BETA CHAIN"/>
    <property type="match status" value="1"/>
</dbReference>
<dbReference type="Pfam" id="PF07686">
    <property type="entry name" value="V-set"/>
    <property type="match status" value="1"/>
</dbReference>
<dbReference type="Gene3D" id="2.60.40.10">
    <property type="entry name" value="Immunoglobulins"/>
    <property type="match status" value="2"/>
</dbReference>
<dbReference type="OrthoDB" id="8947657at2759"/>
<evidence type="ECO:0000256" key="2">
    <source>
        <dbReference type="ARBA" id="ARBA00022859"/>
    </source>
</evidence>
<dbReference type="InterPro" id="IPR036179">
    <property type="entry name" value="Ig-like_dom_sf"/>
</dbReference>
<dbReference type="AlphaFoldDB" id="A0A8T2N8X7"/>
<keyword evidence="5" id="KW-1185">Reference proteome</keyword>
<evidence type="ECO:0000256" key="1">
    <source>
        <dbReference type="ARBA" id="ARBA00022729"/>
    </source>
</evidence>
<name>A0A8T2N8X7_9TELE</name>
<evidence type="ECO:0000259" key="3">
    <source>
        <dbReference type="PROSITE" id="PS50835"/>
    </source>
</evidence>
<proteinExistence type="predicted"/>
<dbReference type="EMBL" id="JAFBMS010000102">
    <property type="protein sequence ID" value="KAG9336779.1"/>
    <property type="molecule type" value="Genomic_DNA"/>
</dbReference>
<comment type="caution">
    <text evidence="4">The sequence shown here is derived from an EMBL/GenBank/DDBJ whole genome shotgun (WGS) entry which is preliminary data.</text>
</comment>
<feature type="domain" description="Ig-like" evidence="3">
    <location>
        <begin position="16"/>
        <end position="119"/>
    </location>
</feature>
<keyword evidence="1" id="KW-0732">Signal</keyword>
<dbReference type="GO" id="GO:0002376">
    <property type="term" value="P:immune system process"/>
    <property type="evidence" value="ECO:0007669"/>
    <property type="project" value="UniProtKB-KW"/>
</dbReference>
<keyword evidence="2" id="KW-0391">Immunity</keyword>
<dbReference type="InterPro" id="IPR013106">
    <property type="entry name" value="Ig_V-set"/>
</dbReference>
<dbReference type="Proteomes" id="UP000824540">
    <property type="component" value="Unassembled WGS sequence"/>
</dbReference>
<accession>A0A8T2N8X7</accession>
<dbReference type="InterPro" id="IPR050413">
    <property type="entry name" value="TCR_beta_variable"/>
</dbReference>
<dbReference type="InterPro" id="IPR013783">
    <property type="entry name" value="Ig-like_fold"/>
</dbReference>
<dbReference type="GO" id="GO:0007166">
    <property type="term" value="P:cell surface receptor signaling pathway"/>
    <property type="evidence" value="ECO:0007669"/>
    <property type="project" value="TreeGrafter"/>
</dbReference>
<dbReference type="GO" id="GO:0005886">
    <property type="term" value="C:plasma membrane"/>
    <property type="evidence" value="ECO:0007669"/>
    <property type="project" value="TreeGrafter"/>
</dbReference>
<reference evidence="4" key="1">
    <citation type="thesis" date="2021" institute="BYU ScholarsArchive" country="Provo, UT, USA">
        <title>Applications of and Algorithms for Genome Assembly and Genomic Analyses with an Emphasis on Marine Teleosts.</title>
        <authorList>
            <person name="Pickett B.D."/>
        </authorList>
    </citation>
    <scope>NUCLEOTIDE SEQUENCE</scope>
    <source>
        <strain evidence="4">HI-2016</strain>
    </source>
</reference>
<dbReference type="InterPro" id="IPR007110">
    <property type="entry name" value="Ig-like_dom"/>
</dbReference>